<gene>
    <name evidence="1" type="ORF">K1T71_012242</name>
</gene>
<evidence type="ECO:0000313" key="1">
    <source>
        <dbReference type="EMBL" id="KAJ0172269.1"/>
    </source>
</evidence>
<protein>
    <submittedName>
        <fullName evidence="1">Uncharacterized protein</fullName>
    </submittedName>
</protein>
<proteinExistence type="predicted"/>
<name>A0ACC1CLF3_9NEOP</name>
<evidence type="ECO:0000313" key="2">
    <source>
        <dbReference type="Proteomes" id="UP000824533"/>
    </source>
</evidence>
<dbReference type="Proteomes" id="UP000824533">
    <property type="component" value="Linkage Group LG22"/>
</dbReference>
<organism evidence="1 2">
    <name type="scientific">Dendrolimus kikuchii</name>
    <dbReference type="NCBI Taxonomy" id="765133"/>
    <lineage>
        <taxon>Eukaryota</taxon>
        <taxon>Metazoa</taxon>
        <taxon>Ecdysozoa</taxon>
        <taxon>Arthropoda</taxon>
        <taxon>Hexapoda</taxon>
        <taxon>Insecta</taxon>
        <taxon>Pterygota</taxon>
        <taxon>Neoptera</taxon>
        <taxon>Endopterygota</taxon>
        <taxon>Lepidoptera</taxon>
        <taxon>Glossata</taxon>
        <taxon>Ditrysia</taxon>
        <taxon>Bombycoidea</taxon>
        <taxon>Lasiocampidae</taxon>
        <taxon>Dendrolimus</taxon>
    </lineage>
</organism>
<accession>A0ACC1CLF3</accession>
<reference evidence="1 2" key="1">
    <citation type="journal article" date="2021" name="Front. Genet.">
        <title>Chromosome-Level Genome Assembly Reveals Significant Gene Expansion in the Toll and IMD Signaling Pathways of Dendrolimus kikuchii.</title>
        <authorList>
            <person name="Zhou J."/>
            <person name="Wu P."/>
            <person name="Xiong Z."/>
            <person name="Liu N."/>
            <person name="Zhao N."/>
            <person name="Ji M."/>
            <person name="Qiu Y."/>
            <person name="Yang B."/>
        </authorList>
    </citation>
    <scope>NUCLEOTIDE SEQUENCE [LARGE SCALE GENOMIC DNA]</scope>
    <source>
        <strain evidence="1">Ann1</strain>
    </source>
</reference>
<sequence>MLNQTSTEALLSATYVENYLDCVENLPNDLQRHLSRMRELDVTYRDCLREAEKHLAICIGANTEERRRSRAALRLQTALVTAQEIGDEKLQVVQILQDLIDNKQRSLDADHKKLVSCLDINTNGTVKEEPAPVPETVKTEKETTTPQPAQHVPPPPPPERNNEKEKEKEREKSGGERWSKRPRRSRTTAGAATDGADSSERDSERHTHNTTHKKGIGKKKKRKARQTAQRSETPPEETDPIDPDEPRYCLCDQISFGEMILCDNDLCPIEWFHFSCVSLSTKPKGKWFCPKCRGDRPNVMKPKGQFLKELERYNREKEEKA</sequence>
<comment type="caution">
    <text evidence="1">The sequence shown here is derived from an EMBL/GenBank/DDBJ whole genome shotgun (WGS) entry which is preliminary data.</text>
</comment>
<dbReference type="EMBL" id="CM034408">
    <property type="protein sequence ID" value="KAJ0172269.1"/>
    <property type="molecule type" value="Genomic_DNA"/>
</dbReference>
<keyword evidence="2" id="KW-1185">Reference proteome</keyword>